<dbReference type="Pfam" id="PF05773">
    <property type="entry name" value="RWD"/>
    <property type="match status" value="1"/>
</dbReference>
<dbReference type="GO" id="GO:0009893">
    <property type="term" value="P:positive regulation of metabolic process"/>
    <property type="evidence" value="ECO:0007669"/>
    <property type="project" value="UniProtKB-ARBA"/>
</dbReference>
<name>A0A2Z7CJI0_9LAMI</name>
<evidence type="ECO:0000313" key="3">
    <source>
        <dbReference type="EMBL" id="KZV46873.1"/>
    </source>
</evidence>
<dbReference type="GO" id="GO:0051246">
    <property type="term" value="P:regulation of protein metabolic process"/>
    <property type="evidence" value="ECO:0007669"/>
    <property type="project" value="UniProtKB-ARBA"/>
</dbReference>
<evidence type="ECO:0000259" key="2">
    <source>
        <dbReference type="PROSITE" id="PS50908"/>
    </source>
</evidence>
<dbReference type="AlphaFoldDB" id="A0A2Z7CJI0"/>
<dbReference type="GO" id="GO:0033554">
    <property type="term" value="P:cellular response to stress"/>
    <property type="evidence" value="ECO:0007669"/>
    <property type="project" value="UniProtKB-ARBA"/>
</dbReference>
<reference evidence="3 4" key="1">
    <citation type="journal article" date="2015" name="Proc. Natl. Acad. Sci. U.S.A.">
        <title>The resurrection genome of Boea hygrometrica: A blueprint for survival of dehydration.</title>
        <authorList>
            <person name="Xiao L."/>
            <person name="Yang G."/>
            <person name="Zhang L."/>
            <person name="Yang X."/>
            <person name="Zhao S."/>
            <person name="Ji Z."/>
            <person name="Zhou Q."/>
            <person name="Hu M."/>
            <person name="Wang Y."/>
            <person name="Chen M."/>
            <person name="Xu Y."/>
            <person name="Jin H."/>
            <person name="Xiao X."/>
            <person name="Hu G."/>
            <person name="Bao F."/>
            <person name="Hu Y."/>
            <person name="Wan P."/>
            <person name="Li L."/>
            <person name="Deng X."/>
            <person name="Kuang T."/>
            <person name="Xiang C."/>
            <person name="Zhu J.K."/>
            <person name="Oliver M.J."/>
            <person name="He Y."/>
        </authorList>
    </citation>
    <scope>NUCLEOTIDE SEQUENCE [LARGE SCALE GENOMIC DNA]</scope>
    <source>
        <strain evidence="4">cv. XS01</strain>
    </source>
</reference>
<dbReference type="OrthoDB" id="341578at2759"/>
<dbReference type="InterPro" id="IPR016135">
    <property type="entry name" value="UBQ-conjugating_enzyme/RWD"/>
</dbReference>
<dbReference type="PROSITE" id="PS50908">
    <property type="entry name" value="RWD"/>
    <property type="match status" value="1"/>
</dbReference>
<dbReference type="FunFam" id="3.10.110.10:FF:000050">
    <property type="entry name" value="eIF-2-alpha kinase GCN2"/>
    <property type="match status" value="1"/>
</dbReference>
<keyword evidence="4" id="KW-1185">Reference proteome</keyword>
<organism evidence="3 4">
    <name type="scientific">Dorcoceras hygrometricum</name>
    <dbReference type="NCBI Taxonomy" id="472368"/>
    <lineage>
        <taxon>Eukaryota</taxon>
        <taxon>Viridiplantae</taxon>
        <taxon>Streptophyta</taxon>
        <taxon>Embryophyta</taxon>
        <taxon>Tracheophyta</taxon>
        <taxon>Spermatophyta</taxon>
        <taxon>Magnoliopsida</taxon>
        <taxon>eudicotyledons</taxon>
        <taxon>Gunneridae</taxon>
        <taxon>Pentapetalae</taxon>
        <taxon>asterids</taxon>
        <taxon>lamiids</taxon>
        <taxon>Lamiales</taxon>
        <taxon>Gesneriaceae</taxon>
        <taxon>Didymocarpoideae</taxon>
        <taxon>Trichosporeae</taxon>
        <taxon>Loxocarpinae</taxon>
        <taxon>Dorcoceras</taxon>
    </lineage>
</organism>
<dbReference type="GO" id="GO:0010468">
    <property type="term" value="P:regulation of gene expression"/>
    <property type="evidence" value="ECO:0007669"/>
    <property type="project" value="UniProtKB-ARBA"/>
</dbReference>
<accession>A0A2Z7CJI0</accession>
<feature type="domain" description="RWD" evidence="2">
    <location>
        <begin position="34"/>
        <end position="125"/>
    </location>
</feature>
<protein>
    <recommendedName>
        <fullName evidence="2">RWD domain-containing protein</fullName>
    </recommendedName>
</protein>
<proteinExistence type="predicted"/>
<dbReference type="InterPro" id="IPR006575">
    <property type="entry name" value="RWD_dom"/>
</dbReference>
<evidence type="ECO:0000256" key="1">
    <source>
        <dbReference type="SAM" id="MobiDB-lite"/>
    </source>
</evidence>
<feature type="compositionally biased region" description="Basic residues" evidence="1">
    <location>
        <begin position="1"/>
        <end position="16"/>
    </location>
</feature>
<feature type="region of interest" description="Disordered" evidence="1">
    <location>
        <begin position="1"/>
        <end position="27"/>
    </location>
</feature>
<dbReference type="InterPro" id="IPR040213">
    <property type="entry name" value="GIR2-like"/>
</dbReference>
<gene>
    <name evidence="3" type="ORF">F511_08634</name>
</gene>
<dbReference type="Gene3D" id="3.10.110.10">
    <property type="entry name" value="Ubiquitin Conjugating Enzyme"/>
    <property type="match status" value="1"/>
</dbReference>
<sequence length="125" mass="14105">MGRSSKKKKKHGGRKTQSKDHNSVPADDSEILAQELTALSAIFQEDCEVVSESPPLINIKLRPYYRDTGYEEHDISAVLSVRCLQGYPYKCPKLQIVPEKELLKDDVDNLLSLLYDQAFVGKPNI</sequence>
<dbReference type="PANTHER" id="PTHR12292">
    <property type="entry name" value="RWD DOMAIN-CONTAINING PROTEIN"/>
    <property type="match status" value="1"/>
</dbReference>
<dbReference type="Proteomes" id="UP000250235">
    <property type="component" value="Unassembled WGS sequence"/>
</dbReference>
<dbReference type="EMBL" id="KQ995363">
    <property type="protein sequence ID" value="KZV46873.1"/>
    <property type="molecule type" value="Genomic_DNA"/>
</dbReference>
<dbReference type="SUPFAM" id="SSF54495">
    <property type="entry name" value="UBC-like"/>
    <property type="match status" value="1"/>
</dbReference>
<evidence type="ECO:0000313" key="4">
    <source>
        <dbReference type="Proteomes" id="UP000250235"/>
    </source>
</evidence>